<dbReference type="RefSeq" id="WP_074928046.1">
    <property type="nucleotide sequence ID" value="NZ_FPBL01000004.1"/>
</dbReference>
<organism evidence="2 3">
    <name type="scientific">Nitrosomonas eutropha</name>
    <dbReference type="NCBI Taxonomy" id="916"/>
    <lineage>
        <taxon>Bacteria</taxon>
        <taxon>Pseudomonadati</taxon>
        <taxon>Pseudomonadota</taxon>
        <taxon>Betaproteobacteria</taxon>
        <taxon>Nitrosomonadales</taxon>
        <taxon>Nitrosomonadaceae</taxon>
        <taxon>Nitrosomonas</taxon>
    </lineage>
</organism>
<dbReference type="GO" id="GO:0008757">
    <property type="term" value="F:S-adenosylmethionine-dependent methyltransferase activity"/>
    <property type="evidence" value="ECO:0007669"/>
    <property type="project" value="InterPro"/>
</dbReference>
<evidence type="ECO:0000259" key="1">
    <source>
        <dbReference type="Pfam" id="PF08241"/>
    </source>
</evidence>
<feature type="domain" description="Methyltransferase type 11" evidence="1">
    <location>
        <begin position="79"/>
        <end position="120"/>
    </location>
</feature>
<dbReference type="Pfam" id="PF08241">
    <property type="entry name" value="Methyltransf_11"/>
    <property type="match status" value="1"/>
</dbReference>
<dbReference type="Proteomes" id="UP000183926">
    <property type="component" value="Unassembled WGS sequence"/>
</dbReference>
<sequence length="244" mass="28127">MFDSALQQNMQQWFETALGQYVLEQEQRYFDRVVADVFGYNATQIGFAGFDFLRNNRMPFKFVLGVEKGASASAYPGFLPIRSNSLDLVLLPHTLEFNSYPLQIFHEVQRVLIDEGRVIISGFNPFSLWGIRRRMAKSRMDFPWHGRFIDLSRVKDWLELLDFEIVAGQFGCYVPPCTGEKWLSRLRFMEAAGDRWWPVAGGVYFLQAVKHECGMHIIKPHWENPSARERRAAAVPQIELGGDG</sequence>
<dbReference type="InterPro" id="IPR013216">
    <property type="entry name" value="Methyltransf_11"/>
</dbReference>
<dbReference type="SUPFAM" id="SSF53335">
    <property type="entry name" value="S-adenosyl-L-methionine-dependent methyltransferases"/>
    <property type="match status" value="1"/>
</dbReference>
<dbReference type="AlphaFoldDB" id="A0A1I7H8C9"/>
<protein>
    <submittedName>
        <fullName evidence="2">Methyltransferase domain-containing protein</fullName>
    </submittedName>
</protein>
<proteinExistence type="predicted"/>
<dbReference type="InterPro" id="IPR029063">
    <property type="entry name" value="SAM-dependent_MTases_sf"/>
</dbReference>
<keyword evidence="2" id="KW-0489">Methyltransferase</keyword>
<reference evidence="2 3" key="1">
    <citation type="submission" date="2016-10" db="EMBL/GenBank/DDBJ databases">
        <authorList>
            <person name="de Groot N.N."/>
        </authorList>
    </citation>
    <scope>NUCLEOTIDE SEQUENCE [LARGE SCALE GENOMIC DNA]</scope>
    <source>
        <strain evidence="2 3">Nm24</strain>
    </source>
</reference>
<dbReference type="EMBL" id="FPBL01000004">
    <property type="protein sequence ID" value="SFU56889.1"/>
    <property type="molecule type" value="Genomic_DNA"/>
</dbReference>
<dbReference type="Gene3D" id="3.40.50.150">
    <property type="entry name" value="Vaccinia Virus protein VP39"/>
    <property type="match status" value="1"/>
</dbReference>
<evidence type="ECO:0000313" key="3">
    <source>
        <dbReference type="Proteomes" id="UP000183926"/>
    </source>
</evidence>
<accession>A0A1I7H8C9</accession>
<name>A0A1I7H8C9_9PROT</name>
<gene>
    <name evidence="2" type="ORF">SAMN05216339_104139</name>
</gene>
<evidence type="ECO:0000313" key="2">
    <source>
        <dbReference type="EMBL" id="SFU56889.1"/>
    </source>
</evidence>
<dbReference type="GO" id="GO:0032259">
    <property type="term" value="P:methylation"/>
    <property type="evidence" value="ECO:0007669"/>
    <property type="project" value="UniProtKB-KW"/>
</dbReference>
<keyword evidence="2" id="KW-0808">Transferase</keyword>